<feature type="region of interest" description="Disordered" evidence="1">
    <location>
        <begin position="1"/>
        <end position="23"/>
    </location>
</feature>
<dbReference type="HOGENOM" id="CLU_638596_0_0_1"/>
<accession>B8C799</accession>
<evidence type="ECO:0000313" key="3">
    <source>
        <dbReference type="Proteomes" id="UP000001449"/>
    </source>
</evidence>
<dbReference type="Proteomes" id="UP000001449">
    <property type="component" value="Chromosome 8"/>
</dbReference>
<reference evidence="2 3" key="2">
    <citation type="journal article" date="2008" name="Nature">
        <title>The Phaeodactylum genome reveals the evolutionary history of diatom genomes.</title>
        <authorList>
            <person name="Bowler C."/>
            <person name="Allen A.E."/>
            <person name="Badger J.H."/>
            <person name="Grimwood J."/>
            <person name="Jabbari K."/>
            <person name="Kuo A."/>
            <person name="Maheswari U."/>
            <person name="Martens C."/>
            <person name="Maumus F."/>
            <person name="Otillar R.P."/>
            <person name="Rayko E."/>
            <person name="Salamov A."/>
            <person name="Vandepoele K."/>
            <person name="Beszteri B."/>
            <person name="Gruber A."/>
            <person name="Heijde M."/>
            <person name="Katinka M."/>
            <person name="Mock T."/>
            <person name="Valentin K."/>
            <person name="Verret F."/>
            <person name="Berges J.A."/>
            <person name="Brownlee C."/>
            <person name="Cadoret J.P."/>
            <person name="Chiovitti A."/>
            <person name="Choi C.J."/>
            <person name="Coesel S."/>
            <person name="De Martino A."/>
            <person name="Detter J.C."/>
            <person name="Durkin C."/>
            <person name="Falciatore A."/>
            <person name="Fournet J."/>
            <person name="Haruta M."/>
            <person name="Huysman M.J."/>
            <person name="Jenkins B.D."/>
            <person name="Jiroutova K."/>
            <person name="Jorgensen R.E."/>
            <person name="Joubert Y."/>
            <person name="Kaplan A."/>
            <person name="Kroger N."/>
            <person name="Kroth P.G."/>
            <person name="La Roche J."/>
            <person name="Lindquist E."/>
            <person name="Lommer M."/>
            <person name="Martin-Jezequel V."/>
            <person name="Lopez P.J."/>
            <person name="Lucas S."/>
            <person name="Mangogna M."/>
            <person name="McGinnis K."/>
            <person name="Medlin L.K."/>
            <person name="Montsant A."/>
            <person name="Oudot-Le Secq M.P."/>
            <person name="Napoli C."/>
            <person name="Obornik M."/>
            <person name="Parker M.S."/>
            <person name="Petit J.L."/>
            <person name="Porcel B.M."/>
            <person name="Poulsen N."/>
            <person name="Robison M."/>
            <person name="Rychlewski L."/>
            <person name="Rynearson T.A."/>
            <person name="Schmutz J."/>
            <person name="Shapiro H."/>
            <person name="Siaut M."/>
            <person name="Stanley M."/>
            <person name="Sussman M.R."/>
            <person name="Taylor A.R."/>
            <person name="Vardi A."/>
            <person name="von Dassow P."/>
            <person name="Vyverman W."/>
            <person name="Willis A."/>
            <person name="Wyrwicz L.S."/>
            <person name="Rokhsar D.S."/>
            <person name="Weissenbach J."/>
            <person name="Armbrust E.V."/>
            <person name="Green B.R."/>
            <person name="Van de Peer Y."/>
            <person name="Grigoriev I.V."/>
        </authorList>
    </citation>
    <scope>NUCLEOTIDE SEQUENCE [LARGE SCALE GENOMIC DNA]</scope>
    <source>
        <strain evidence="2 3">CCMP1335</strain>
    </source>
</reference>
<gene>
    <name evidence="2" type="ORF">THAPSDRAFT_23819</name>
</gene>
<feature type="compositionally biased region" description="Polar residues" evidence="1">
    <location>
        <begin position="141"/>
        <end position="158"/>
    </location>
</feature>
<dbReference type="GeneID" id="7452859"/>
<evidence type="ECO:0000256" key="1">
    <source>
        <dbReference type="SAM" id="MobiDB-lite"/>
    </source>
</evidence>
<dbReference type="OMA" id="CCQREIE"/>
<feature type="compositionally biased region" description="Low complexity" evidence="1">
    <location>
        <begin position="124"/>
        <end position="134"/>
    </location>
</feature>
<name>B8C799_THAPS</name>
<feature type="compositionally biased region" description="Polar residues" evidence="1">
    <location>
        <begin position="63"/>
        <end position="74"/>
    </location>
</feature>
<dbReference type="KEGG" id="tps:THAPSDRAFT_23819"/>
<organism evidence="2 3">
    <name type="scientific">Thalassiosira pseudonana</name>
    <name type="common">Marine diatom</name>
    <name type="synonym">Cyclotella nana</name>
    <dbReference type="NCBI Taxonomy" id="35128"/>
    <lineage>
        <taxon>Eukaryota</taxon>
        <taxon>Sar</taxon>
        <taxon>Stramenopiles</taxon>
        <taxon>Ochrophyta</taxon>
        <taxon>Bacillariophyta</taxon>
        <taxon>Coscinodiscophyceae</taxon>
        <taxon>Thalassiosirophycidae</taxon>
        <taxon>Thalassiosirales</taxon>
        <taxon>Thalassiosiraceae</taxon>
        <taxon>Thalassiosira</taxon>
    </lineage>
</organism>
<protein>
    <submittedName>
        <fullName evidence="2">Uncharacterized protein</fullName>
    </submittedName>
</protein>
<reference evidence="2 3" key="1">
    <citation type="journal article" date="2004" name="Science">
        <title>The genome of the diatom Thalassiosira pseudonana: ecology, evolution, and metabolism.</title>
        <authorList>
            <person name="Armbrust E.V."/>
            <person name="Berges J.A."/>
            <person name="Bowler C."/>
            <person name="Green B.R."/>
            <person name="Martinez D."/>
            <person name="Putnam N.H."/>
            <person name="Zhou S."/>
            <person name="Allen A.E."/>
            <person name="Apt K.E."/>
            <person name="Bechner M."/>
            <person name="Brzezinski M.A."/>
            <person name="Chaal B.K."/>
            <person name="Chiovitti A."/>
            <person name="Davis A.K."/>
            <person name="Demarest M.S."/>
            <person name="Detter J.C."/>
            <person name="Glavina T."/>
            <person name="Goodstein D."/>
            <person name="Hadi M.Z."/>
            <person name="Hellsten U."/>
            <person name="Hildebrand M."/>
            <person name="Jenkins B.D."/>
            <person name="Jurka J."/>
            <person name="Kapitonov V.V."/>
            <person name="Kroger N."/>
            <person name="Lau W.W."/>
            <person name="Lane T.W."/>
            <person name="Larimer F.W."/>
            <person name="Lippmeier J.C."/>
            <person name="Lucas S."/>
            <person name="Medina M."/>
            <person name="Montsant A."/>
            <person name="Obornik M."/>
            <person name="Parker M.S."/>
            <person name="Palenik B."/>
            <person name="Pazour G.J."/>
            <person name="Richardson P.M."/>
            <person name="Rynearson T.A."/>
            <person name="Saito M.A."/>
            <person name="Schwartz D.C."/>
            <person name="Thamatrakoln K."/>
            <person name="Valentin K."/>
            <person name="Vardi A."/>
            <person name="Wilkerson F.P."/>
            <person name="Rokhsar D.S."/>
        </authorList>
    </citation>
    <scope>NUCLEOTIDE SEQUENCE [LARGE SCALE GENOMIC DNA]</scope>
    <source>
        <strain evidence="2 3">CCMP1335</strain>
    </source>
</reference>
<keyword evidence="3" id="KW-1185">Reference proteome</keyword>
<dbReference type="RefSeq" id="XP_002291859.1">
    <property type="nucleotide sequence ID" value="XM_002291823.1"/>
</dbReference>
<evidence type="ECO:0000313" key="2">
    <source>
        <dbReference type="EMBL" id="EED90710.1"/>
    </source>
</evidence>
<dbReference type="PaxDb" id="35128-Thaps23819"/>
<dbReference type="Gene3D" id="3.40.30.10">
    <property type="entry name" value="Glutaredoxin"/>
    <property type="match status" value="1"/>
</dbReference>
<sequence>MSNRLFEGIGAPVDVPKEDGAPIDPTLDSCCQREIESNRKRSALETTLRKHDRVAKAEDQRRQQQQPSLLVGSNNGGYNYKAFNLIHGLSFGSGCRCCYDPNGDGGEYELLADAKRERGDDQLNNNNNNSSSNSGGEGTGDATNQQRNGTTNEQTDGSDSGDSEFDYLLDEDIPSSSEYDMQAQRRAELESMAHHYEVIRFHGYGVHRQMHPKRVFASAGYGSSTDRDRVTVKGSVVHLYDAYSPLSVSLDLCLEDMASRYPGTKFLRGLGVTSLLFAEGDGGDQKWKKGDLPMVVALKEGRVVAFSSGLRDFYNAGGDQHNERVEPRAVEQWLEHAGVLFDTPPQMDAVCRIRPEEEMLLENLMKLNMQGGLINAEAPTRSRVEDMEEQRYDCGVNGCNKSFFHEHVGVKNEAQDGLLVSESQVASSEP</sequence>
<dbReference type="eggNOG" id="ENOG502SA6J">
    <property type="taxonomic scope" value="Eukaryota"/>
</dbReference>
<feature type="region of interest" description="Disordered" evidence="1">
    <location>
        <begin position="119"/>
        <end position="167"/>
    </location>
</feature>
<dbReference type="InParanoid" id="B8C799"/>
<feature type="compositionally biased region" description="Basic and acidic residues" evidence="1">
    <location>
        <begin position="49"/>
        <end position="62"/>
    </location>
</feature>
<proteinExistence type="predicted"/>
<dbReference type="AlphaFoldDB" id="B8C799"/>
<feature type="region of interest" description="Disordered" evidence="1">
    <location>
        <begin position="49"/>
        <end position="74"/>
    </location>
</feature>
<dbReference type="EMBL" id="CM000644">
    <property type="protein sequence ID" value="EED90710.1"/>
    <property type="molecule type" value="Genomic_DNA"/>
</dbReference>